<dbReference type="SMART" id="SM00827">
    <property type="entry name" value="PKS_AT"/>
    <property type="match status" value="1"/>
</dbReference>
<dbReference type="Gene3D" id="3.40.366.10">
    <property type="entry name" value="Malonyl-Coenzyme A Acyl Carrier Protein, domain 2"/>
    <property type="match status" value="2"/>
</dbReference>
<dbReference type="SUPFAM" id="SSF52151">
    <property type="entry name" value="FabD/lysophospholipase-like"/>
    <property type="match status" value="1"/>
</dbReference>
<dbReference type="Gene3D" id="3.40.47.10">
    <property type="match status" value="1"/>
</dbReference>
<evidence type="ECO:0000256" key="5">
    <source>
        <dbReference type="ARBA" id="ARBA00023315"/>
    </source>
</evidence>
<reference evidence="11" key="1">
    <citation type="submission" date="2023-06" db="EMBL/GenBank/DDBJ databases">
        <title>Conoideocrella luteorostrata (Hypocreales: Clavicipitaceae), a potential biocontrol fungus for elongate hemlock scale in United States Christmas tree production areas.</title>
        <authorList>
            <person name="Barrett H."/>
            <person name="Lovett B."/>
            <person name="Macias A.M."/>
            <person name="Stajich J.E."/>
            <person name="Kasson M.T."/>
        </authorList>
    </citation>
    <scope>NUCLEOTIDE SEQUENCE</scope>
    <source>
        <strain evidence="11">ARSEF 14590</strain>
    </source>
</reference>
<dbReference type="InterPro" id="IPR041068">
    <property type="entry name" value="HTH_51"/>
</dbReference>
<accession>A0AAJ0CDS2</accession>
<dbReference type="InterPro" id="IPR006162">
    <property type="entry name" value="Ppantetheine_attach_site"/>
</dbReference>
<dbReference type="InterPro" id="IPR029063">
    <property type="entry name" value="SAM-dependent_MTases_sf"/>
</dbReference>
<evidence type="ECO:0000256" key="6">
    <source>
        <dbReference type="PROSITE-ProRule" id="PRU01363"/>
    </source>
</evidence>
<dbReference type="Gene3D" id="1.10.1200.10">
    <property type="entry name" value="ACP-like"/>
    <property type="match status" value="1"/>
</dbReference>
<sequence length="2690" mass="295852">MGSLSKNLGPDILLFGPQVASFSSESITHINSAIRHETWAVDALASLPSIWPRALAKIPNLRSIPGDWLLAQLQTWLTETPPTSRALDDWSDGLPNTLLAPLTTILQLIQYRRYVHARYPNELDPHTMFIDTNSANPIYGDSKTVLLGFCTGLLAVFATASAGNAEEWNHNAAVAICLAALTGMVIDASDATHCNGRAQSYGTAWQGGREGKVQLEAIVSHYVDDAYVSVWFDENRATVTVSQLMAPSLLTELKQAGITATPMQLRGRFHSDAENHHYIEELIQICDEQRELLSLPTAERLLLPTHANSGRGRAVQTGSLHVIALTELLGQQCDWYNTLSTAIENIKNPDSAKRRLVSLSTGPGVPPSLVRSLRLSIKHFPQLEEKIDMKQFINDESIFHEGEVDRGTAAPFPASQATPSLSNGRTQLHRPADDCDIAIVGMSIKVAGADDPIEYESILRDGISQHVQVPRERVPCGYSPRRNSGIPETTKWYGNFVRDADSFDHKFFRRSPRESSAMDPQQRLLLEAAYQAVEQSGYYSSEAHSTTELQVNKHIGVYLGVCATDYDDNAACHPAGAFTVTGLLRGFISGRISHFFGWTGPSMTFDTACSGSAVAIHSAVRAIRSGECSAALAGGVNLLGKETWFQNLAGARFLSPTGQCKPFDEGADGYCRGEGISCVFLKSMPSALVDGNQIFGRIASTAVYQNDNSVPMFVPHAPSLSHLFRDVIQQAELEPHDISLVEAHGTGTPVGDSAEYEAIRMVLGGSIRQKPISLGSVKGLVGHTESASGVVSLIKVILMMQASFIPPQPSHSTLSHRLNASPASDMVEVLTKLQPWREKYKAALINNYGASGSNAAMVVTLPPSTSPRSSILWPDHASLPFRIFGFDIRSVIAYSAKLVAFLTSDAQKKREAISLVDVSFNLSRQSNRTLPYAFLLRCNTMDDLVYQLSTVTPQKVIHVKPTRPVILCFGGQSSRLIDFDRRIYDAVPLIRHNLDSCDSIIQSLGLKSIYPKIFLGTAIQDPVHLQTMLFSVQYSCARSWIVCGLDVTAVVGHSFGEITALCVAQVLDLSDGIKLVAERAKIINDYWSLDRGAMMAVEGDFRVVQHLLEESNQVCQDSSPASIACYNGPQSFTVAGSSPAMDQVALTLSSSVKYASLKSKRLDVSHAFHSALVDPLLPSLEHLGSDLIFHSEKLRVERATEAASAVSDLGSNFVANHMRMPVFFHHAVQRLAQDYPSAIWIEAGSNSKITSMARRSLSSNSQCRFHGIRLTNGEGLEQLSAVTLSLWEDGLKQTFWPHYGPRATSDHRTLLLPPYQFEKSRHWLDLKPLLPAIRDLSQLHDDRSRKLWSFSGYEDAERRSALFKINTEAEEYKVFVLPHVAVQTAPICPATLEYNMAIQALYSIHDGATCRDLYPIVREMRNEAPLCINSSQTAWLKFDAAQDAPSRRKWHWKIMTTTFGQQPDDSNKTTVCVRGMLELCSVREAADEFAKYGEFVTHDMCVSILHDDDGIDSGLQGYSIYRSLADVIDYGALYRRVRRVVGRGNDSAGVVNGAEAHDISGYGSWLGKLPVEDAYSQVAGVWVNCMANPEPVGAAMFLATGCDAVLTSPELARDSRRCSEDRTWHVLAKHRRESEKTFTTNVFVFDASDGRLVEILLGIRYDKISKSSMSRLLVRLTDSSAVIVASHTEMEDKATKFSSKETAANVTSSQITPSPCQILKSKIRDVVATVSGIEKTEIKDESELTDLGIDSLAGMELAGEIEKVFECHINMSQLVLETSTRFSDFAAHILTIIGVSNREVDLQEPSIDDDIEGSSSSGSITQITMATPSSSDPSSPIDGNSGDVSEPIQPRIDSAISNCDESQLSQLDILDAFATVKASTDQRLKDAGLAETEEFVLARSAKLCVALVVEAFDQLGSPLRMACPGQLIETIEHSPQHSHLVNWMYSFLEKEGRLIDSDNKDMRRTRTANSVPRQTSEAILQEMLRTSDGWAESHKLTYYAGKNLADVIGNKKDGIHILFRGSEGRDLVRGLYCDLPFNRLFYEQVRDLIFMVIKTLPPDFHGPFRIVEMGAGTGGTTQVIAPILSSLNVPVEYTITDLSPSMVAQARRTFAKRYPFMRFLVHDIEKPPTAALQANQHVVIASNAVHATANLAESASNMCATLRPDGILLLTEMTESLPFVNLVFGLLEGWWRFADGRRHAIVSAEQWETALRCAGFRHVDWTDGSLPENRIQRVIMALACDLKDKQPDMRLQPASDATGHRCTQKETRRINANSYVARYSSDFMASMSVSNLPTEGVNKCRAPVFIITGGTGSLGSHLVARFAEDPTVAGVVCLNRKANSHSSSPPLRRQQEALSSRGISLSSAALSKLQVFASDTREPHLGLSSAEYAHLVQTVTHIIHNAWPMSATRPLAAFEPQFQSLRRLLDLAADIALSSSSQVGSLAVRPPRVCFQLVSSIGVVGQPPPDQTLVLEERVPLDSVLQNGYSEAKWVCERLLDETLHRHQDRFRAMVVRPGQIAGSAVSGVWNPFEHFPFLVRSAQALRAFPALKGRVQWVPVDTVAGTMAELALGSDGQGGDPIYHIENPVGQSWSDMVSMFTEELKIPKVNIVPFSEWIRRVRRSPLDKDVENPARRLTDFFEKHFERMSCNGVVLDTTKARAHSPTLAAQGPVPLEVARRYIRSWKATGFLNK</sequence>
<dbReference type="Pfam" id="PF07993">
    <property type="entry name" value="NAD_binding_4"/>
    <property type="match status" value="1"/>
</dbReference>
<dbReference type="InterPro" id="IPR013217">
    <property type="entry name" value="Methyltransf_12"/>
</dbReference>
<dbReference type="PANTHER" id="PTHR45681">
    <property type="entry name" value="POLYKETIDE SYNTHASE 44-RELATED"/>
    <property type="match status" value="1"/>
</dbReference>
<dbReference type="SMART" id="SM00823">
    <property type="entry name" value="PKS_PP"/>
    <property type="match status" value="1"/>
</dbReference>
<keyword evidence="1" id="KW-0596">Phosphopantetheine</keyword>
<dbReference type="Proteomes" id="UP001251528">
    <property type="component" value="Unassembled WGS sequence"/>
</dbReference>
<dbReference type="GO" id="GO:0031177">
    <property type="term" value="F:phosphopantetheine binding"/>
    <property type="evidence" value="ECO:0007669"/>
    <property type="project" value="InterPro"/>
</dbReference>
<feature type="region of interest" description="N-terminal hotdog fold" evidence="6">
    <location>
        <begin position="1340"/>
        <end position="1484"/>
    </location>
</feature>
<evidence type="ECO:0000256" key="1">
    <source>
        <dbReference type="ARBA" id="ARBA00022450"/>
    </source>
</evidence>
<feature type="domain" description="Carrier" evidence="8">
    <location>
        <begin position="1717"/>
        <end position="1793"/>
    </location>
</feature>
<evidence type="ECO:0000259" key="8">
    <source>
        <dbReference type="PROSITE" id="PS50075"/>
    </source>
</evidence>
<evidence type="ECO:0000259" key="10">
    <source>
        <dbReference type="PROSITE" id="PS52019"/>
    </source>
</evidence>
<dbReference type="PANTHER" id="PTHR45681:SF6">
    <property type="entry name" value="POLYKETIDE SYNTHASE 37"/>
    <property type="match status" value="1"/>
</dbReference>
<dbReference type="Pfam" id="PF18558">
    <property type="entry name" value="HTH_51"/>
    <property type="match status" value="1"/>
</dbReference>
<dbReference type="PROSITE" id="PS52019">
    <property type="entry name" value="PKS_MFAS_DH"/>
    <property type="match status" value="1"/>
</dbReference>
<dbReference type="SUPFAM" id="SSF47336">
    <property type="entry name" value="ACP-like"/>
    <property type="match status" value="1"/>
</dbReference>
<feature type="active site" description="Proton acceptor; for dehydratase activity" evidence="6">
    <location>
        <position position="1379"/>
    </location>
</feature>
<dbReference type="InterPro" id="IPR050444">
    <property type="entry name" value="Polyketide_Synthase"/>
</dbReference>
<keyword evidence="4" id="KW-0511">Multifunctional enzyme</keyword>
<dbReference type="Gene3D" id="3.40.50.150">
    <property type="entry name" value="Vaccinia Virus protein VP39"/>
    <property type="match status" value="1"/>
</dbReference>
<evidence type="ECO:0000313" key="11">
    <source>
        <dbReference type="EMBL" id="KAK2591233.1"/>
    </source>
</evidence>
<dbReference type="CDD" id="cd02440">
    <property type="entry name" value="AdoMet_MTases"/>
    <property type="match status" value="1"/>
</dbReference>
<dbReference type="PROSITE" id="PS00012">
    <property type="entry name" value="PHOSPHOPANTETHEINE"/>
    <property type="match status" value="1"/>
</dbReference>
<dbReference type="InterPro" id="IPR036736">
    <property type="entry name" value="ACP-like_sf"/>
</dbReference>
<dbReference type="PROSITE" id="PS52004">
    <property type="entry name" value="KS3_2"/>
    <property type="match status" value="1"/>
</dbReference>
<feature type="region of interest" description="Disordered" evidence="7">
    <location>
        <begin position="407"/>
        <end position="429"/>
    </location>
</feature>
<dbReference type="Gene3D" id="3.10.129.110">
    <property type="entry name" value="Polyketide synthase dehydratase"/>
    <property type="match status" value="1"/>
</dbReference>
<keyword evidence="2" id="KW-0597">Phosphoprotein</keyword>
<feature type="active site" description="Proton donor; for dehydratase activity" evidence="6">
    <location>
        <position position="1573"/>
    </location>
</feature>
<evidence type="ECO:0000256" key="2">
    <source>
        <dbReference type="ARBA" id="ARBA00022553"/>
    </source>
</evidence>
<dbReference type="InterPro" id="IPR036291">
    <property type="entry name" value="NAD(P)-bd_dom_sf"/>
</dbReference>
<dbReference type="Pfam" id="PF08242">
    <property type="entry name" value="Methyltransf_12"/>
    <property type="match status" value="1"/>
</dbReference>
<evidence type="ECO:0000256" key="3">
    <source>
        <dbReference type="ARBA" id="ARBA00022679"/>
    </source>
</evidence>
<feature type="compositionally biased region" description="Low complexity" evidence="7">
    <location>
        <begin position="1828"/>
        <end position="1843"/>
    </location>
</feature>
<dbReference type="InterPro" id="IPR016036">
    <property type="entry name" value="Malonyl_transacylase_ACP-bd"/>
</dbReference>
<feature type="domain" description="Ketosynthase family 3 (KS3)" evidence="9">
    <location>
        <begin position="434"/>
        <end position="861"/>
    </location>
</feature>
<feature type="region of interest" description="C-terminal hotdog fold" evidence="6">
    <location>
        <begin position="1510"/>
        <end position="1670"/>
    </location>
</feature>
<dbReference type="InterPro" id="IPR013120">
    <property type="entry name" value="FAR_NAD-bd"/>
</dbReference>
<dbReference type="InterPro" id="IPR049900">
    <property type="entry name" value="PKS_mFAS_DH"/>
</dbReference>
<dbReference type="InterPro" id="IPR042104">
    <property type="entry name" value="PKS_dehydratase_sf"/>
</dbReference>
<feature type="region of interest" description="Disordered" evidence="7">
    <location>
        <begin position="1805"/>
        <end position="1848"/>
    </location>
</feature>
<evidence type="ECO:0000256" key="7">
    <source>
        <dbReference type="SAM" id="MobiDB-lite"/>
    </source>
</evidence>
<name>A0AAJ0CDS2_9HYPO</name>
<dbReference type="SMART" id="SM00825">
    <property type="entry name" value="PKS_KS"/>
    <property type="match status" value="1"/>
</dbReference>
<dbReference type="InterPro" id="IPR009081">
    <property type="entry name" value="PP-bd_ACP"/>
</dbReference>
<dbReference type="InterPro" id="IPR016039">
    <property type="entry name" value="Thiolase-like"/>
</dbReference>
<feature type="compositionally biased region" description="Polar residues" evidence="7">
    <location>
        <begin position="415"/>
        <end position="426"/>
    </location>
</feature>
<dbReference type="InterPro" id="IPR016035">
    <property type="entry name" value="Acyl_Trfase/lysoPLipase"/>
</dbReference>
<dbReference type="GO" id="GO:0044550">
    <property type="term" value="P:secondary metabolite biosynthetic process"/>
    <property type="evidence" value="ECO:0007669"/>
    <property type="project" value="UniProtKB-ARBA"/>
</dbReference>
<dbReference type="InterPro" id="IPR020806">
    <property type="entry name" value="PKS_PP-bd"/>
</dbReference>
<dbReference type="SUPFAM" id="SSF55048">
    <property type="entry name" value="Probable ACP-binding domain of malonyl-CoA ACP transacylase"/>
    <property type="match status" value="1"/>
</dbReference>
<proteinExistence type="predicted"/>
<comment type="caution">
    <text evidence="11">The sequence shown here is derived from an EMBL/GenBank/DDBJ whole genome shotgun (WGS) entry which is preliminary data.</text>
</comment>
<gene>
    <name evidence="11" type="ORF">QQS21_011075</name>
</gene>
<protein>
    <recommendedName>
        <fullName evidence="13">Polyketide synthase</fullName>
    </recommendedName>
</protein>
<dbReference type="Pfam" id="PF02801">
    <property type="entry name" value="Ketoacyl-synt_C"/>
    <property type="match status" value="1"/>
</dbReference>
<dbReference type="SUPFAM" id="SSF53335">
    <property type="entry name" value="S-adenosyl-L-methionine-dependent methyltransferases"/>
    <property type="match status" value="1"/>
</dbReference>
<dbReference type="Gene3D" id="3.30.70.3290">
    <property type="match status" value="1"/>
</dbReference>
<dbReference type="EMBL" id="JASWJB010000352">
    <property type="protein sequence ID" value="KAK2591233.1"/>
    <property type="molecule type" value="Genomic_DNA"/>
</dbReference>
<dbReference type="InterPro" id="IPR001227">
    <property type="entry name" value="Ac_transferase_dom_sf"/>
</dbReference>
<evidence type="ECO:0000313" key="12">
    <source>
        <dbReference type="Proteomes" id="UP001251528"/>
    </source>
</evidence>
<evidence type="ECO:0008006" key="13">
    <source>
        <dbReference type="Google" id="ProtNLM"/>
    </source>
</evidence>
<keyword evidence="5" id="KW-0012">Acyltransferase</keyword>
<dbReference type="Gene3D" id="3.40.50.720">
    <property type="entry name" value="NAD(P)-binding Rossmann-like Domain"/>
    <property type="match status" value="1"/>
</dbReference>
<dbReference type="InterPro" id="IPR014043">
    <property type="entry name" value="Acyl_transferase_dom"/>
</dbReference>
<feature type="domain" description="PKS/mFAS DH" evidence="10">
    <location>
        <begin position="1340"/>
        <end position="1670"/>
    </location>
</feature>
<dbReference type="SUPFAM" id="SSF53901">
    <property type="entry name" value="Thiolase-like"/>
    <property type="match status" value="1"/>
</dbReference>
<dbReference type="Pfam" id="PF00550">
    <property type="entry name" value="PP-binding"/>
    <property type="match status" value="1"/>
</dbReference>
<dbReference type="InterPro" id="IPR014031">
    <property type="entry name" value="Ketoacyl_synth_C"/>
</dbReference>
<dbReference type="Pfam" id="PF00698">
    <property type="entry name" value="Acyl_transf_1"/>
    <property type="match status" value="1"/>
</dbReference>
<evidence type="ECO:0000256" key="4">
    <source>
        <dbReference type="ARBA" id="ARBA00023268"/>
    </source>
</evidence>
<dbReference type="Pfam" id="PF00109">
    <property type="entry name" value="ketoacyl-synt"/>
    <property type="match status" value="1"/>
</dbReference>
<dbReference type="InterPro" id="IPR032088">
    <property type="entry name" value="SAT"/>
</dbReference>
<dbReference type="InterPro" id="IPR014030">
    <property type="entry name" value="Ketoacyl_synth_N"/>
</dbReference>
<evidence type="ECO:0000259" key="9">
    <source>
        <dbReference type="PROSITE" id="PS52004"/>
    </source>
</evidence>
<dbReference type="CDD" id="cd00833">
    <property type="entry name" value="PKS"/>
    <property type="match status" value="1"/>
</dbReference>
<dbReference type="Pfam" id="PF16073">
    <property type="entry name" value="SAT"/>
    <property type="match status" value="1"/>
</dbReference>
<keyword evidence="12" id="KW-1185">Reference proteome</keyword>
<keyword evidence="3" id="KW-0808">Transferase</keyword>
<dbReference type="InterPro" id="IPR020841">
    <property type="entry name" value="PKS_Beta-ketoAc_synthase_dom"/>
</dbReference>
<organism evidence="11 12">
    <name type="scientific">Conoideocrella luteorostrata</name>
    <dbReference type="NCBI Taxonomy" id="1105319"/>
    <lineage>
        <taxon>Eukaryota</taxon>
        <taxon>Fungi</taxon>
        <taxon>Dikarya</taxon>
        <taxon>Ascomycota</taxon>
        <taxon>Pezizomycotina</taxon>
        <taxon>Sordariomycetes</taxon>
        <taxon>Hypocreomycetidae</taxon>
        <taxon>Hypocreales</taxon>
        <taxon>Clavicipitaceae</taxon>
        <taxon>Conoideocrella</taxon>
    </lineage>
</organism>
<dbReference type="PROSITE" id="PS50075">
    <property type="entry name" value="CARRIER"/>
    <property type="match status" value="1"/>
</dbReference>
<dbReference type="SUPFAM" id="SSF51735">
    <property type="entry name" value="NAD(P)-binding Rossmann-fold domains"/>
    <property type="match status" value="1"/>
</dbReference>
<dbReference type="GO" id="GO:0016746">
    <property type="term" value="F:acyltransferase activity"/>
    <property type="evidence" value="ECO:0007669"/>
    <property type="project" value="UniProtKB-KW"/>
</dbReference>